<sequence length="37" mass="4152">LFFCHGSPEIAFQIFHCSKASFCAGSVDWVSDENLEE</sequence>
<dbReference type="Proteomes" id="UP000054653">
    <property type="component" value="Unassembled WGS sequence"/>
</dbReference>
<proteinExistence type="predicted"/>
<dbReference type="EMBL" id="JYDI01007537">
    <property type="protein sequence ID" value="KRY02449.1"/>
    <property type="molecule type" value="Genomic_DNA"/>
</dbReference>
<evidence type="ECO:0000313" key="2">
    <source>
        <dbReference type="Proteomes" id="UP000054653"/>
    </source>
</evidence>
<accession>A0A0V0YQI9</accession>
<evidence type="ECO:0000313" key="1">
    <source>
        <dbReference type="EMBL" id="KRY02449.1"/>
    </source>
</evidence>
<reference evidence="1 2" key="1">
    <citation type="submission" date="2015-01" db="EMBL/GenBank/DDBJ databases">
        <title>Evolution of Trichinella species and genotypes.</title>
        <authorList>
            <person name="Korhonen P.K."/>
            <person name="Edoardo P."/>
            <person name="Giuseppe L.R."/>
            <person name="Gasser R.B."/>
        </authorList>
    </citation>
    <scope>NUCLEOTIDE SEQUENCE [LARGE SCALE GENOMIC DNA]</scope>
    <source>
        <strain evidence="1">ISS120</strain>
    </source>
</reference>
<comment type="caution">
    <text evidence="1">The sequence shown here is derived from an EMBL/GenBank/DDBJ whole genome shotgun (WGS) entry which is preliminary data.</text>
</comment>
<feature type="non-terminal residue" evidence="1">
    <location>
        <position position="1"/>
    </location>
</feature>
<name>A0A0V0YQI9_TRIBR</name>
<dbReference type="AlphaFoldDB" id="A0A0V0YQI9"/>
<organism evidence="1 2">
    <name type="scientific">Trichinella britovi</name>
    <name type="common">Parasitic roundworm</name>
    <dbReference type="NCBI Taxonomy" id="45882"/>
    <lineage>
        <taxon>Eukaryota</taxon>
        <taxon>Metazoa</taxon>
        <taxon>Ecdysozoa</taxon>
        <taxon>Nematoda</taxon>
        <taxon>Enoplea</taxon>
        <taxon>Dorylaimia</taxon>
        <taxon>Trichinellida</taxon>
        <taxon>Trichinellidae</taxon>
        <taxon>Trichinella</taxon>
    </lineage>
</organism>
<gene>
    <name evidence="1" type="ORF">T03_9643</name>
</gene>
<keyword evidence="2" id="KW-1185">Reference proteome</keyword>
<protein>
    <submittedName>
        <fullName evidence="1">Uncharacterized protein</fullName>
    </submittedName>
</protein>